<reference evidence="1" key="1">
    <citation type="submission" date="2021-03" db="EMBL/GenBank/DDBJ databases">
        <title>Draft genome sequence of rust myrtle Austropuccinia psidii MF-1, a brazilian biotype.</title>
        <authorList>
            <person name="Quecine M.C."/>
            <person name="Pachon D.M.R."/>
            <person name="Bonatelli M.L."/>
            <person name="Correr F.H."/>
            <person name="Franceschini L.M."/>
            <person name="Leite T.F."/>
            <person name="Margarido G.R.A."/>
            <person name="Almeida C.A."/>
            <person name="Ferrarezi J.A."/>
            <person name="Labate C.A."/>
        </authorList>
    </citation>
    <scope>NUCLEOTIDE SEQUENCE</scope>
    <source>
        <strain evidence="1">MF-1</strain>
    </source>
</reference>
<proteinExistence type="predicted"/>
<evidence type="ECO:0000313" key="2">
    <source>
        <dbReference type="Proteomes" id="UP000765509"/>
    </source>
</evidence>
<gene>
    <name evidence="1" type="ORF">O181_083545</name>
</gene>
<dbReference type="AlphaFoldDB" id="A0A9Q3FTY0"/>
<keyword evidence="2" id="KW-1185">Reference proteome</keyword>
<evidence type="ECO:0000313" key="1">
    <source>
        <dbReference type="EMBL" id="MBW0543830.1"/>
    </source>
</evidence>
<comment type="caution">
    <text evidence="1">The sequence shown here is derived from an EMBL/GenBank/DDBJ whole genome shotgun (WGS) entry which is preliminary data.</text>
</comment>
<name>A0A9Q3FTY0_9BASI</name>
<organism evidence="1 2">
    <name type="scientific">Austropuccinia psidii MF-1</name>
    <dbReference type="NCBI Taxonomy" id="1389203"/>
    <lineage>
        <taxon>Eukaryota</taxon>
        <taxon>Fungi</taxon>
        <taxon>Dikarya</taxon>
        <taxon>Basidiomycota</taxon>
        <taxon>Pucciniomycotina</taxon>
        <taxon>Pucciniomycetes</taxon>
        <taxon>Pucciniales</taxon>
        <taxon>Sphaerophragmiaceae</taxon>
        <taxon>Austropuccinia</taxon>
    </lineage>
</organism>
<dbReference type="Proteomes" id="UP000765509">
    <property type="component" value="Unassembled WGS sequence"/>
</dbReference>
<dbReference type="EMBL" id="AVOT02048609">
    <property type="protein sequence ID" value="MBW0543830.1"/>
    <property type="molecule type" value="Genomic_DNA"/>
</dbReference>
<sequence length="201" mass="23787">MEIVIEEKLVESEDELKLCKHNNGNWEDRYKKGRRFEDVEEGELSENTQRLPGISILEEFNNVYDQICCFSSSTYLFNKNKRITSELPNDCQNQNGIQEEIPEYKGEEDYVILAMITFEDLYDYELDSPIFRTTWIQSSKCLLSGITNHYWNQRKLMESLLEEALWIFSIDNRSTLSQNIVGSRRIESRWFKNLGRNSLLV</sequence>
<protein>
    <submittedName>
        <fullName evidence="1">Uncharacterized protein</fullName>
    </submittedName>
</protein>
<accession>A0A9Q3FTY0</accession>